<dbReference type="AlphaFoldDB" id="A0AAV3U222"/>
<evidence type="ECO:0000313" key="2">
    <source>
        <dbReference type="Proteomes" id="UP001409585"/>
    </source>
</evidence>
<organism evidence="1 2">
    <name type="scientific">Halioxenophilus aromaticivorans</name>
    <dbReference type="NCBI Taxonomy" id="1306992"/>
    <lineage>
        <taxon>Bacteria</taxon>
        <taxon>Pseudomonadati</taxon>
        <taxon>Pseudomonadota</taxon>
        <taxon>Gammaproteobacteria</taxon>
        <taxon>Alteromonadales</taxon>
        <taxon>Alteromonadaceae</taxon>
        <taxon>Halioxenophilus</taxon>
    </lineage>
</organism>
<name>A0AAV3U222_9ALTE</name>
<dbReference type="InterPro" id="IPR045508">
    <property type="entry name" value="DUF6482"/>
</dbReference>
<comment type="caution">
    <text evidence="1">The sequence shown here is derived from an EMBL/GenBank/DDBJ whole genome shotgun (WGS) entry which is preliminary data.</text>
</comment>
<dbReference type="Proteomes" id="UP001409585">
    <property type="component" value="Unassembled WGS sequence"/>
</dbReference>
<accession>A0AAV3U222</accession>
<evidence type="ECO:0000313" key="1">
    <source>
        <dbReference type="EMBL" id="GAA4942338.1"/>
    </source>
</evidence>
<dbReference type="Pfam" id="PF20090">
    <property type="entry name" value="DUF6482"/>
    <property type="match status" value="1"/>
</dbReference>
<reference evidence="2" key="1">
    <citation type="journal article" date="2019" name="Int. J. Syst. Evol. Microbiol.">
        <title>The Global Catalogue of Microorganisms (GCM) 10K type strain sequencing project: providing services to taxonomists for standard genome sequencing and annotation.</title>
        <authorList>
            <consortium name="The Broad Institute Genomics Platform"/>
            <consortium name="The Broad Institute Genome Sequencing Center for Infectious Disease"/>
            <person name="Wu L."/>
            <person name="Ma J."/>
        </authorList>
    </citation>
    <scope>NUCLEOTIDE SEQUENCE [LARGE SCALE GENOMIC DNA]</scope>
    <source>
        <strain evidence="2">JCM 19134</strain>
    </source>
</reference>
<keyword evidence="2" id="KW-1185">Reference proteome</keyword>
<dbReference type="EMBL" id="BAABLX010000016">
    <property type="protein sequence ID" value="GAA4942338.1"/>
    <property type="molecule type" value="Genomic_DNA"/>
</dbReference>
<protein>
    <submittedName>
        <fullName evidence="1">Uncharacterized protein</fullName>
    </submittedName>
</protein>
<proteinExistence type="predicted"/>
<sequence>MESVMHKLSLDKVLQFGTPDALVIRSLSCGIYRAEVTLAEQTYILADSAGVSKTFRSTQAIKEYCRKLDYKPAKAYLHQNTAYGEMIGLSESSPDDMLLPIPWVDE</sequence>
<gene>
    <name evidence="1" type="ORF">GCM10025791_21010</name>
</gene>